<keyword evidence="1" id="KW-0732">Signal</keyword>
<dbReference type="AlphaFoldDB" id="A0A7K1GNU6"/>
<feature type="chain" id="PRO_5029662398" evidence="1">
    <location>
        <begin position="21"/>
        <end position="564"/>
    </location>
</feature>
<dbReference type="InterPro" id="IPR016047">
    <property type="entry name" value="M23ase_b-sheet_dom"/>
</dbReference>
<evidence type="ECO:0000313" key="4">
    <source>
        <dbReference type="Proteomes" id="UP000488936"/>
    </source>
</evidence>
<dbReference type="SUPFAM" id="SSF51261">
    <property type="entry name" value="Duplicated hybrid motif"/>
    <property type="match status" value="1"/>
</dbReference>
<dbReference type="PANTHER" id="PTHR21666:SF285">
    <property type="entry name" value="M23 FAMILY METALLOPEPTIDASE"/>
    <property type="match status" value="1"/>
</dbReference>
<sequence length="564" mass="63466">MRLKLLLSLLLGSSFYAATAQEALELANPLQIPIHLSGNFGELRGTHFHAGLDIKTQQRIGLPVYAPADGYVSRLKVSTWGYGKALYIDHANGQTTVYGHLNEYAGDIADLVLQRHYAEKSFEIEMFFKRNQVPVKKGQIIAYTGNTGGSGGPHLHYEVRDTKSQNIINPLKEGYDKLVTDNIPPTVNNLFVYPISEQAVANSSGDPLLLDYTTEADGTLVAPTVKAKGKIGFGIDIIDKANFNANKNGVYSLETYINGQRTFSYRFDTFSFSESGTVNALIDYQRYVKTRTKVQKLFIERPYKLSVLKYNQTKGIIDVQPGESYTYKIVLCDFHGNQRTVVIPIEYSPMSASLPRTPEQGEFKINADRDYIFERGFASISIPASTFYHDLAIDISADNQVLKVGEPVVAFKKKMTVSFDTTDMIIENPAKTFIGRIDDKGRKDFYKTYKKGSKYTIYTKSFGEYQLMVDDTAPRIYNESFPEGKWLSNEKQISFMVSDDLSGIATIEGSINGKWILLDYDHKTKKIIHQFSDGVVVSGKNEVEIRVTDRMDNVAVFTTHFFRK</sequence>
<organism evidence="3 4">
    <name type="scientific">Myroides pelagicus</name>
    <dbReference type="NCBI Taxonomy" id="270914"/>
    <lineage>
        <taxon>Bacteria</taxon>
        <taxon>Pseudomonadati</taxon>
        <taxon>Bacteroidota</taxon>
        <taxon>Flavobacteriia</taxon>
        <taxon>Flavobacteriales</taxon>
        <taxon>Flavobacteriaceae</taxon>
        <taxon>Myroides</taxon>
    </lineage>
</organism>
<dbReference type="RefSeq" id="WP_155035878.1">
    <property type="nucleotide sequence ID" value="NZ_JBHTIG010000001.1"/>
</dbReference>
<dbReference type="Gene3D" id="2.70.70.10">
    <property type="entry name" value="Glucose Permease (Domain IIA)"/>
    <property type="match status" value="1"/>
</dbReference>
<feature type="signal peptide" evidence="1">
    <location>
        <begin position="1"/>
        <end position="20"/>
    </location>
</feature>
<proteinExistence type="predicted"/>
<dbReference type="PANTHER" id="PTHR21666">
    <property type="entry name" value="PEPTIDASE-RELATED"/>
    <property type="match status" value="1"/>
</dbReference>
<protein>
    <submittedName>
        <fullName evidence="3">Peptidoglycan DD-metalloendopeptidase family protein</fullName>
    </submittedName>
</protein>
<dbReference type="InterPro" id="IPR011055">
    <property type="entry name" value="Dup_hybrid_motif"/>
</dbReference>
<accession>A0A7K1GNU6</accession>
<dbReference type="EMBL" id="WMJY01000015">
    <property type="protein sequence ID" value="MTH29884.1"/>
    <property type="molecule type" value="Genomic_DNA"/>
</dbReference>
<comment type="caution">
    <text evidence="3">The sequence shown here is derived from an EMBL/GenBank/DDBJ whole genome shotgun (WGS) entry which is preliminary data.</text>
</comment>
<dbReference type="Pfam" id="PF01551">
    <property type="entry name" value="Peptidase_M23"/>
    <property type="match status" value="2"/>
</dbReference>
<reference evidence="3 4" key="1">
    <citation type="journal article" date="2006" name="Int. J. Syst. Evol. Microbiol.">
        <title>Myroides pelagicus sp. nov., isolated from seawater in Thailand.</title>
        <authorList>
            <person name="Yoon J."/>
            <person name="Maneerat S."/>
            <person name="Kawai F."/>
            <person name="Yokota A."/>
        </authorList>
    </citation>
    <scope>NUCLEOTIDE SEQUENCE [LARGE SCALE GENOMIC DNA]</scope>
    <source>
        <strain evidence="3 4">SM1T</strain>
    </source>
</reference>
<evidence type="ECO:0000259" key="2">
    <source>
        <dbReference type="Pfam" id="PF01551"/>
    </source>
</evidence>
<feature type="domain" description="M23ase beta-sheet core" evidence="2">
    <location>
        <begin position="133"/>
        <end position="163"/>
    </location>
</feature>
<keyword evidence="4" id="KW-1185">Reference proteome</keyword>
<dbReference type="OrthoDB" id="9810477at2"/>
<dbReference type="Proteomes" id="UP000488936">
    <property type="component" value="Unassembled WGS sequence"/>
</dbReference>
<name>A0A7K1GNU6_9FLAO</name>
<feature type="domain" description="M23ase beta-sheet core" evidence="2">
    <location>
        <begin position="48"/>
        <end position="105"/>
    </location>
</feature>
<evidence type="ECO:0000313" key="3">
    <source>
        <dbReference type="EMBL" id="MTH29884.1"/>
    </source>
</evidence>
<dbReference type="CDD" id="cd12797">
    <property type="entry name" value="M23_peptidase"/>
    <property type="match status" value="1"/>
</dbReference>
<evidence type="ECO:0000256" key="1">
    <source>
        <dbReference type="SAM" id="SignalP"/>
    </source>
</evidence>
<dbReference type="InterPro" id="IPR050570">
    <property type="entry name" value="Cell_wall_metabolism_enzyme"/>
</dbReference>
<dbReference type="GO" id="GO:0004222">
    <property type="term" value="F:metalloendopeptidase activity"/>
    <property type="evidence" value="ECO:0007669"/>
    <property type="project" value="TreeGrafter"/>
</dbReference>
<gene>
    <name evidence="3" type="ORF">GJV77_08125</name>
</gene>